<dbReference type="Gene3D" id="2.60.260.20">
    <property type="entry name" value="Urease metallochaperone UreE, N-terminal domain"/>
    <property type="match status" value="1"/>
</dbReference>
<name>A0A251XMI3_CLAMM</name>
<feature type="region of interest" description="Disordered" evidence="1">
    <location>
        <begin position="62"/>
        <end position="81"/>
    </location>
</feature>
<dbReference type="EMBL" id="MDHH01000001">
    <property type="protein sequence ID" value="OUE04665.1"/>
    <property type="molecule type" value="Genomic_DNA"/>
</dbReference>
<accession>A0A251XMI3</accession>
<comment type="caution">
    <text evidence="3">The sequence shown here is derived from an EMBL/GenBank/DDBJ whole genome shotgun (WGS) entry which is preliminary data.</text>
</comment>
<evidence type="ECO:0000313" key="3">
    <source>
        <dbReference type="EMBL" id="OUE04665.1"/>
    </source>
</evidence>
<reference evidence="3 4" key="1">
    <citation type="submission" date="2016-08" db="EMBL/GenBank/DDBJ databases">
        <title>Genome sequence of Clavibacter michiganensis subsp. michiganensis strain CASJ007.</title>
        <authorList>
            <person name="Thapa S.P."/>
            <person name="Coaker G."/>
        </authorList>
    </citation>
    <scope>NUCLEOTIDE SEQUENCE [LARGE SCALE GENOMIC DNA]</scope>
    <source>
        <strain evidence="3">CASJ007</strain>
    </source>
</reference>
<dbReference type="Pfam" id="PF01556">
    <property type="entry name" value="DnaJ_C"/>
    <property type="match status" value="1"/>
</dbReference>
<dbReference type="Proteomes" id="UP000195062">
    <property type="component" value="Unassembled WGS sequence"/>
</dbReference>
<sequence>MPTLGGDPVRLKVAPGTSSGKVLRVKGRGVTTPKGTGDLLARIEVAVPSRLTDAQRVALDAFASSGPGEDPRRELIERARS</sequence>
<keyword evidence="3" id="KW-0238">DNA-binding</keyword>
<dbReference type="GO" id="GO:0006457">
    <property type="term" value="P:protein folding"/>
    <property type="evidence" value="ECO:0007669"/>
    <property type="project" value="InterPro"/>
</dbReference>
<dbReference type="GO" id="GO:0003677">
    <property type="term" value="F:DNA binding"/>
    <property type="evidence" value="ECO:0007669"/>
    <property type="project" value="UniProtKB-KW"/>
</dbReference>
<keyword evidence="4" id="KW-1185">Reference proteome</keyword>
<feature type="compositionally biased region" description="Basic and acidic residues" evidence="1">
    <location>
        <begin position="69"/>
        <end position="81"/>
    </location>
</feature>
<proteinExistence type="predicted"/>
<evidence type="ECO:0000259" key="2">
    <source>
        <dbReference type="Pfam" id="PF01556"/>
    </source>
</evidence>
<evidence type="ECO:0000313" key="4">
    <source>
        <dbReference type="Proteomes" id="UP000195062"/>
    </source>
</evidence>
<dbReference type="AlphaFoldDB" id="A0A251XMI3"/>
<dbReference type="InterPro" id="IPR002939">
    <property type="entry name" value="DnaJ_C"/>
</dbReference>
<protein>
    <submittedName>
        <fullName evidence="3">Curved DNA-binding protein</fullName>
    </submittedName>
</protein>
<dbReference type="GO" id="GO:0051082">
    <property type="term" value="F:unfolded protein binding"/>
    <property type="evidence" value="ECO:0007669"/>
    <property type="project" value="InterPro"/>
</dbReference>
<dbReference type="InterPro" id="IPR008971">
    <property type="entry name" value="HSP40/DnaJ_pept-bd"/>
</dbReference>
<gene>
    <name evidence="3" type="primary">cbpA_2</name>
    <name evidence="3" type="ORF">CMMCAS07_06940</name>
</gene>
<dbReference type="SUPFAM" id="SSF49493">
    <property type="entry name" value="HSP40/DnaJ peptide-binding domain"/>
    <property type="match status" value="1"/>
</dbReference>
<organism evidence="3 4">
    <name type="scientific">Clavibacter michiganensis subsp. michiganensis</name>
    <dbReference type="NCBI Taxonomy" id="33013"/>
    <lineage>
        <taxon>Bacteria</taxon>
        <taxon>Bacillati</taxon>
        <taxon>Actinomycetota</taxon>
        <taxon>Actinomycetes</taxon>
        <taxon>Micrococcales</taxon>
        <taxon>Microbacteriaceae</taxon>
        <taxon>Clavibacter</taxon>
    </lineage>
</organism>
<evidence type="ECO:0000256" key="1">
    <source>
        <dbReference type="SAM" id="MobiDB-lite"/>
    </source>
</evidence>
<feature type="domain" description="Chaperone DnaJ C-terminal" evidence="2">
    <location>
        <begin position="2"/>
        <end position="48"/>
    </location>
</feature>